<dbReference type="PANTHER" id="PTHR44809">
    <property type="match status" value="1"/>
</dbReference>
<dbReference type="EMBL" id="OU895879">
    <property type="protein sequence ID" value="CAG9808871.1"/>
    <property type="molecule type" value="Genomic_DNA"/>
</dbReference>
<dbReference type="OrthoDB" id="1658288at2759"/>
<dbReference type="Pfam" id="PF08409">
    <property type="entry name" value="TMTC_DUF1736"/>
    <property type="match status" value="1"/>
</dbReference>
<keyword evidence="7" id="KW-0808">Transferase</keyword>
<evidence type="ECO:0000259" key="18">
    <source>
        <dbReference type="Pfam" id="PF08409"/>
    </source>
</evidence>
<feature type="transmembrane region" description="Helical" evidence="17">
    <location>
        <begin position="235"/>
        <end position="256"/>
    </location>
</feature>
<dbReference type="GO" id="GO:0005783">
    <property type="term" value="C:endoplasmic reticulum"/>
    <property type="evidence" value="ECO:0007669"/>
    <property type="project" value="UniProtKB-SubCell"/>
</dbReference>
<sequence>MKERLQNMQMYSIVGIFGILVYLNSLPGNFVHDDLPAIVYNRDVLGTTSVFDMLLNDFWGMRMKLKESHKSYRPLTTLTFRLNRMIFGMETAFWFHVVNVLLHSISSILFTKICYEVIGFKRKYCLLAGIFFAIHPIHTESVSGIVGRAEILACTFFSLSFLSYHNYITRDIDNIGTLLKSILLGGLAMLSKESGLTVFIVNISYDIYRNWSIIKKTFHDVRWNHESYRLAKRMFSVLVSFIFLSLARIALLQGSLPRFSQQDNPAAFHASFQVRLLTFLYLSSFNTWLLICPSQLSHDWQMGSIPLIMSFRDTRNILTLITFGVILLIIYKIYNDLELQRHVALVLGFILLVFPFLLPASNLLVTVGFVLAERILYIPSMGFSILVLYGAQLLYENVSKMRRVLQVSGFLLLCFFCLKTISRNQDWHTRETLLKSGLRVLPANAKMHYNYANFLRDSSRFDLAKHHYRRALKLWPSYASAWNNLGTLIDDFDAQESHFLTAIYFSNEHINAHFNLGQLYSRKTNRSYESIKMFEKCIRYDKNFVPAYLGLSKLKNGIDSGLLLKHALEVNAENHLVRLELADWLYSKRLFIGAFNNYMIAIQHENSFQLSFVTGSLRALRSLGHKERMHQLILRWQIMKRSNQDKIVAQIYLRDWSVKTEILRKAQMYEDSIMHRMKNDCTSNNVEINNLDNINNNNNNNNINNNNNNNKNIKLYAPHTLHCHCNRSGIYVEKASDSTMTTSKNCDISADDSSLTSLKLKSKIRRHKNNLKMRKYKDIFNNMIKPMIAIDKL</sequence>
<evidence type="ECO:0000313" key="19">
    <source>
        <dbReference type="EMBL" id="CAG9808871.1"/>
    </source>
</evidence>
<keyword evidence="11" id="KW-0256">Endoplasmic reticulum</keyword>
<accession>A0A9N9WX07</accession>
<feature type="transmembrane region" description="Helical" evidence="17">
    <location>
        <begin position="12"/>
        <end position="31"/>
    </location>
</feature>
<dbReference type="Gene3D" id="1.25.40.10">
    <property type="entry name" value="Tetratricopeptide repeat domain"/>
    <property type="match status" value="1"/>
</dbReference>
<evidence type="ECO:0000256" key="12">
    <source>
        <dbReference type="ARBA" id="ARBA00022989"/>
    </source>
</evidence>
<keyword evidence="8 17" id="KW-0812">Transmembrane</keyword>
<reference evidence="19" key="2">
    <citation type="submission" date="2022-10" db="EMBL/GenBank/DDBJ databases">
        <authorList>
            <consortium name="ENA_rothamsted_submissions"/>
            <consortium name="culmorum"/>
            <person name="King R."/>
        </authorList>
    </citation>
    <scope>NUCLEOTIDE SEQUENCE</scope>
</reference>
<evidence type="ECO:0000256" key="14">
    <source>
        <dbReference type="ARBA" id="ARBA00045085"/>
    </source>
</evidence>
<keyword evidence="10 16" id="KW-0802">TPR repeat</keyword>
<evidence type="ECO:0000256" key="2">
    <source>
        <dbReference type="ARBA" id="ARBA00004141"/>
    </source>
</evidence>
<reference evidence="19" key="1">
    <citation type="submission" date="2022-01" db="EMBL/GenBank/DDBJ databases">
        <authorList>
            <person name="King R."/>
        </authorList>
    </citation>
    <scope>NUCLEOTIDE SEQUENCE</scope>
</reference>
<evidence type="ECO:0000256" key="1">
    <source>
        <dbReference type="ARBA" id="ARBA00003582"/>
    </source>
</evidence>
<evidence type="ECO:0000256" key="6">
    <source>
        <dbReference type="ARBA" id="ARBA00012839"/>
    </source>
</evidence>
<keyword evidence="13 17" id="KW-0472">Membrane</keyword>
<feature type="transmembrane region" description="Helical" evidence="17">
    <location>
        <begin position="276"/>
        <end position="296"/>
    </location>
</feature>
<comment type="function">
    <text evidence="1">Transfers mannosyl residues to the hydroxyl group of serine or threonine residues.</text>
</comment>
<evidence type="ECO:0000256" key="8">
    <source>
        <dbReference type="ARBA" id="ARBA00022692"/>
    </source>
</evidence>
<comment type="catalytic activity">
    <reaction evidence="15">
        <text>a di-trans,poly-cis-dolichyl beta-D-mannosyl phosphate + L-seryl-[protein] = 3-O-(alpha-D-mannosyl)-L-seryl-[protein] + a di-trans,poly-cis-dolichyl phosphate + H(+)</text>
        <dbReference type="Rhea" id="RHEA:17377"/>
        <dbReference type="Rhea" id="RHEA-COMP:9863"/>
        <dbReference type="Rhea" id="RHEA-COMP:13546"/>
        <dbReference type="Rhea" id="RHEA-COMP:19498"/>
        <dbReference type="Rhea" id="RHEA-COMP:19501"/>
        <dbReference type="ChEBI" id="CHEBI:15378"/>
        <dbReference type="ChEBI" id="CHEBI:29999"/>
        <dbReference type="ChEBI" id="CHEBI:57683"/>
        <dbReference type="ChEBI" id="CHEBI:58211"/>
        <dbReference type="ChEBI" id="CHEBI:137321"/>
        <dbReference type="EC" id="2.4.1.109"/>
    </reaction>
</comment>
<dbReference type="GO" id="GO:0004169">
    <property type="term" value="F:dolichyl-phosphate-mannose-protein mannosyltransferase activity"/>
    <property type="evidence" value="ECO:0007669"/>
    <property type="project" value="UniProtKB-EC"/>
</dbReference>
<feature type="transmembrane region" description="Helical" evidence="17">
    <location>
        <begin position="346"/>
        <end position="369"/>
    </location>
</feature>
<dbReference type="PANTHER" id="PTHR44809:SF1">
    <property type="entry name" value="PROTEIN O-MANNOSYL-TRANSFERASE TMTC1"/>
    <property type="match status" value="1"/>
</dbReference>
<comment type="subcellular location">
    <subcellularLocation>
        <location evidence="3">Endoplasmic reticulum</location>
    </subcellularLocation>
    <subcellularLocation>
        <location evidence="2">Membrane</location>
        <topology evidence="2">Multi-pass membrane protein</topology>
    </subcellularLocation>
</comment>
<protein>
    <recommendedName>
        <fullName evidence="6">dolichyl-phosphate-mannose--protein mannosyltransferase</fullName>
        <ecNumber evidence="6">2.4.1.109</ecNumber>
    </recommendedName>
</protein>
<evidence type="ECO:0000256" key="3">
    <source>
        <dbReference type="ARBA" id="ARBA00004240"/>
    </source>
</evidence>
<organism evidence="19 20">
    <name type="scientific">Chironomus riparius</name>
    <dbReference type="NCBI Taxonomy" id="315576"/>
    <lineage>
        <taxon>Eukaryota</taxon>
        <taxon>Metazoa</taxon>
        <taxon>Ecdysozoa</taxon>
        <taxon>Arthropoda</taxon>
        <taxon>Hexapoda</taxon>
        <taxon>Insecta</taxon>
        <taxon>Pterygota</taxon>
        <taxon>Neoptera</taxon>
        <taxon>Endopterygota</taxon>
        <taxon>Diptera</taxon>
        <taxon>Nematocera</taxon>
        <taxon>Chironomoidea</taxon>
        <taxon>Chironomidae</taxon>
        <taxon>Chironominae</taxon>
        <taxon>Chironomus</taxon>
    </lineage>
</organism>
<evidence type="ECO:0000256" key="9">
    <source>
        <dbReference type="ARBA" id="ARBA00022737"/>
    </source>
</evidence>
<evidence type="ECO:0000256" key="11">
    <source>
        <dbReference type="ARBA" id="ARBA00022824"/>
    </source>
</evidence>
<evidence type="ECO:0000256" key="15">
    <source>
        <dbReference type="ARBA" id="ARBA00045102"/>
    </source>
</evidence>
<dbReference type="SMART" id="SM00028">
    <property type="entry name" value="TPR"/>
    <property type="match status" value="2"/>
</dbReference>
<comment type="pathway">
    <text evidence="4">Protein modification; protein glycosylation.</text>
</comment>
<evidence type="ECO:0000256" key="16">
    <source>
        <dbReference type="PROSITE-ProRule" id="PRU00339"/>
    </source>
</evidence>
<dbReference type="EC" id="2.4.1.109" evidence="6"/>
<evidence type="ECO:0000256" key="17">
    <source>
        <dbReference type="SAM" id="Phobius"/>
    </source>
</evidence>
<keyword evidence="12 17" id="KW-1133">Transmembrane helix</keyword>
<dbReference type="InterPro" id="IPR011990">
    <property type="entry name" value="TPR-like_helical_dom_sf"/>
</dbReference>
<gene>
    <name evidence="19" type="ORF">CHIRRI_LOCUS11706</name>
</gene>
<evidence type="ECO:0000256" key="13">
    <source>
        <dbReference type="ARBA" id="ARBA00023136"/>
    </source>
</evidence>
<comment type="similarity">
    <text evidence="5">Belongs to the TMTC family.</text>
</comment>
<feature type="repeat" description="TPR" evidence="16">
    <location>
        <begin position="445"/>
        <end position="478"/>
    </location>
</feature>
<dbReference type="SUPFAM" id="SSF48452">
    <property type="entry name" value="TPR-like"/>
    <property type="match status" value="1"/>
</dbReference>
<proteinExistence type="inferred from homology"/>
<dbReference type="GO" id="GO:0016020">
    <property type="term" value="C:membrane"/>
    <property type="evidence" value="ECO:0007669"/>
    <property type="project" value="UniProtKB-SubCell"/>
</dbReference>
<keyword evidence="9" id="KW-0677">Repeat</keyword>
<dbReference type="PROSITE" id="PS50005">
    <property type="entry name" value="TPR"/>
    <property type="match status" value="1"/>
</dbReference>
<keyword evidence="20" id="KW-1185">Reference proteome</keyword>
<feature type="domain" description="DUF1736" evidence="18">
    <location>
        <begin position="254"/>
        <end position="326"/>
    </location>
</feature>
<feature type="transmembrane region" description="Helical" evidence="17">
    <location>
        <begin position="92"/>
        <end position="111"/>
    </location>
</feature>
<dbReference type="AlphaFoldDB" id="A0A9N9WX07"/>
<evidence type="ECO:0000256" key="10">
    <source>
        <dbReference type="ARBA" id="ARBA00022803"/>
    </source>
</evidence>
<comment type="catalytic activity">
    <reaction evidence="14">
        <text>a di-trans,poly-cis-dolichyl beta-D-mannosyl phosphate + L-threonyl-[protein] = 3-O-(alpha-D-mannosyl)-L-threonyl-[protein] + a di-trans,poly-cis-dolichyl phosphate + H(+)</text>
        <dbReference type="Rhea" id="RHEA:53396"/>
        <dbReference type="Rhea" id="RHEA-COMP:11060"/>
        <dbReference type="Rhea" id="RHEA-COMP:13547"/>
        <dbReference type="Rhea" id="RHEA-COMP:19498"/>
        <dbReference type="Rhea" id="RHEA-COMP:19501"/>
        <dbReference type="ChEBI" id="CHEBI:15378"/>
        <dbReference type="ChEBI" id="CHEBI:30013"/>
        <dbReference type="ChEBI" id="CHEBI:57683"/>
        <dbReference type="ChEBI" id="CHEBI:58211"/>
        <dbReference type="ChEBI" id="CHEBI:137323"/>
        <dbReference type="EC" id="2.4.1.109"/>
    </reaction>
</comment>
<dbReference type="Pfam" id="PF13181">
    <property type="entry name" value="TPR_8"/>
    <property type="match status" value="1"/>
</dbReference>
<dbReference type="InterPro" id="IPR019734">
    <property type="entry name" value="TPR_rpt"/>
</dbReference>
<evidence type="ECO:0000256" key="4">
    <source>
        <dbReference type="ARBA" id="ARBA00004922"/>
    </source>
</evidence>
<evidence type="ECO:0000313" key="20">
    <source>
        <dbReference type="Proteomes" id="UP001153620"/>
    </source>
</evidence>
<dbReference type="InterPro" id="IPR052943">
    <property type="entry name" value="TMTC_O-mannosyl-trnsfr"/>
</dbReference>
<dbReference type="Proteomes" id="UP001153620">
    <property type="component" value="Chromosome 3"/>
</dbReference>
<evidence type="ECO:0000256" key="5">
    <source>
        <dbReference type="ARBA" id="ARBA00007882"/>
    </source>
</evidence>
<name>A0A9N9WX07_9DIPT</name>
<dbReference type="InterPro" id="IPR013618">
    <property type="entry name" value="TMTC_DUF1736"/>
</dbReference>
<feature type="transmembrane region" description="Helical" evidence="17">
    <location>
        <begin position="376"/>
        <end position="395"/>
    </location>
</feature>
<feature type="transmembrane region" description="Helical" evidence="17">
    <location>
        <begin position="317"/>
        <end position="334"/>
    </location>
</feature>
<evidence type="ECO:0000256" key="7">
    <source>
        <dbReference type="ARBA" id="ARBA00022679"/>
    </source>
</evidence>